<dbReference type="EMBL" id="JAEPCM010000606">
    <property type="protein sequence ID" value="MCG7948045.1"/>
    <property type="molecule type" value="Genomic_DNA"/>
</dbReference>
<accession>A0A9E4T1S7</accession>
<evidence type="ECO:0000256" key="1">
    <source>
        <dbReference type="SAM" id="MobiDB-lite"/>
    </source>
</evidence>
<reference evidence="2" key="1">
    <citation type="journal article" date="2021" name="Proc. Natl. Acad. Sci. U.S.A.">
        <title>Global biogeography of chemosynthetic symbionts reveals both localized and globally distributed symbiont groups. .</title>
        <authorList>
            <person name="Osvatic J.T."/>
            <person name="Wilkins L.G.E."/>
            <person name="Leibrecht L."/>
            <person name="Leray M."/>
            <person name="Zauner S."/>
            <person name="Polzin J."/>
            <person name="Camacho Y."/>
            <person name="Gros O."/>
            <person name="van Gils J.A."/>
            <person name="Eisen J.A."/>
            <person name="Petersen J.M."/>
            <person name="Yuen B."/>
        </authorList>
    </citation>
    <scope>NUCLEOTIDE SEQUENCE</scope>
    <source>
        <strain evidence="2">MAGclacostrist064TRANS</strain>
    </source>
</reference>
<dbReference type="Proteomes" id="UP000886667">
    <property type="component" value="Unassembled WGS sequence"/>
</dbReference>
<organism evidence="2 3">
    <name type="scientific">Candidatus Thiodiazotropha taylori</name>
    <dbReference type="NCBI Taxonomy" id="2792791"/>
    <lineage>
        <taxon>Bacteria</taxon>
        <taxon>Pseudomonadati</taxon>
        <taxon>Pseudomonadota</taxon>
        <taxon>Gammaproteobacteria</taxon>
        <taxon>Chromatiales</taxon>
        <taxon>Sedimenticolaceae</taxon>
        <taxon>Candidatus Thiodiazotropha</taxon>
    </lineage>
</organism>
<protein>
    <submittedName>
        <fullName evidence="2">Terminase</fullName>
    </submittedName>
</protein>
<name>A0A9E4T1S7_9GAMM</name>
<proteinExistence type="predicted"/>
<evidence type="ECO:0000313" key="2">
    <source>
        <dbReference type="EMBL" id="MCG7948045.1"/>
    </source>
</evidence>
<dbReference type="Gene3D" id="3.40.50.300">
    <property type="entry name" value="P-loop containing nucleotide triphosphate hydrolases"/>
    <property type="match status" value="1"/>
</dbReference>
<comment type="caution">
    <text evidence="2">The sequence shown here is derived from an EMBL/GenBank/DDBJ whole genome shotgun (WGS) entry which is preliminary data.</text>
</comment>
<sequence>MTAATEELSDEDRLAEIIRGFKHDPLGYVQYAFPWGEPESELEDEEIRDWQVEYLEDLGDKLRAGELNDYEVIRKAISSGHGPGKSALVAWLIKWAMDTQVDTKGVVTANTETQLKTKTWPELAKWHRMAITKDWFHYTATALFSTDKAHEKTWRIDMVPWSERNTEAFAGLHNKGKRILLIFDEASAIPDTIWEVSEGALTDEKTEIIWAVFGNPTRNSGRFRECWRKFKKRWWRRKIDTRTVKGSKDKQIQEWLEDYGEDSDFFKVRVRGEFPNQSAKQFFSLTDIEAAKGRHLRPEQYNFAAKIIACDPAWEGDDMLVIGMRQGLHYQILRVIPKNDNDIQIANILATLEDEHQADAVFIDAGYGTGIYSAGATMGRDWQLVWFGSAATNAGFANKRAEMANDTKQWLKKGGAIPDDDDLYEEMIGVEQVAKLDGKVQLESKKEYKARQGESCDRLDNLFITFAYPVTHLHGQGSRGGQQQAVSDFDPYASEAA</sequence>
<dbReference type="InterPro" id="IPR027417">
    <property type="entry name" value="P-loop_NTPase"/>
</dbReference>
<dbReference type="Gene3D" id="3.30.420.240">
    <property type="match status" value="1"/>
</dbReference>
<evidence type="ECO:0000313" key="3">
    <source>
        <dbReference type="Proteomes" id="UP000886667"/>
    </source>
</evidence>
<gene>
    <name evidence="2" type="ORF">JAZ07_17005</name>
</gene>
<dbReference type="AlphaFoldDB" id="A0A9E4T1S7"/>
<feature type="region of interest" description="Disordered" evidence="1">
    <location>
        <begin position="475"/>
        <end position="497"/>
    </location>
</feature>